<dbReference type="RefSeq" id="WP_200250514.1">
    <property type="nucleotide sequence ID" value="NZ_NRRY01000073.1"/>
</dbReference>
<dbReference type="Proteomes" id="UP001138768">
    <property type="component" value="Unassembled WGS sequence"/>
</dbReference>
<protein>
    <submittedName>
        <fullName evidence="1">Uncharacterized protein</fullName>
    </submittedName>
</protein>
<organism evidence="1 2">
    <name type="scientific">Lamprobacter modestohalophilus</name>
    <dbReference type="NCBI Taxonomy" id="1064514"/>
    <lineage>
        <taxon>Bacteria</taxon>
        <taxon>Pseudomonadati</taxon>
        <taxon>Pseudomonadota</taxon>
        <taxon>Gammaproteobacteria</taxon>
        <taxon>Chromatiales</taxon>
        <taxon>Chromatiaceae</taxon>
        <taxon>Lamprobacter</taxon>
    </lineage>
</organism>
<name>A0A9X0WE99_9GAMM</name>
<proteinExistence type="predicted"/>
<keyword evidence="2" id="KW-1185">Reference proteome</keyword>
<comment type="caution">
    <text evidence="1">The sequence shown here is derived from an EMBL/GenBank/DDBJ whole genome shotgun (WGS) entry which is preliminary data.</text>
</comment>
<sequence>MPDAEALRVQVRLSGLEHPELHAALGALPVRSRAERLRQLALLGLRGLSVAPASTAADAQTATIADTAAPDPRRAQLLAALHLDD</sequence>
<dbReference type="AlphaFoldDB" id="A0A9X0WE99"/>
<evidence type="ECO:0000313" key="1">
    <source>
        <dbReference type="EMBL" id="MBK1621423.1"/>
    </source>
</evidence>
<accession>A0A9X0WE99</accession>
<dbReference type="EMBL" id="NRRY01000073">
    <property type="protein sequence ID" value="MBK1621423.1"/>
    <property type="molecule type" value="Genomic_DNA"/>
</dbReference>
<evidence type="ECO:0000313" key="2">
    <source>
        <dbReference type="Proteomes" id="UP001138768"/>
    </source>
</evidence>
<reference evidence="1 2" key="1">
    <citation type="journal article" date="2020" name="Microorganisms">
        <title>Osmotic Adaptation and Compatible Solute Biosynthesis of Phototrophic Bacteria as Revealed from Genome Analyses.</title>
        <authorList>
            <person name="Imhoff J.F."/>
            <person name="Rahn T."/>
            <person name="Kunzel S."/>
            <person name="Keller A."/>
            <person name="Neulinger S.C."/>
        </authorList>
    </citation>
    <scope>NUCLEOTIDE SEQUENCE [LARGE SCALE GENOMIC DNA]</scope>
    <source>
        <strain evidence="1 2">DSM 25653</strain>
    </source>
</reference>
<gene>
    <name evidence="1" type="ORF">CKO42_24015</name>
</gene>